<feature type="compositionally biased region" description="Low complexity" evidence="2">
    <location>
        <begin position="663"/>
        <end position="672"/>
    </location>
</feature>
<dbReference type="GO" id="GO:0008017">
    <property type="term" value="F:microtubule binding"/>
    <property type="evidence" value="ECO:0007669"/>
    <property type="project" value="TreeGrafter"/>
</dbReference>
<dbReference type="AlphaFoldDB" id="A0A1B0C9M0"/>
<reference evidence="3" key="1">
    <citation type="submission" date="2020-05" db="UniProtKB">
        <authorList>
            <consortium name="EnsemblMetazoa"/>
        </authorList>
    </citation>
    <scope>IDENTIFICATION</scope>
    <source>
        <strain evidence="3">Jacobina</strain>
    </source>
</reference>
<keyword evidence="1" id="KW-0175">Coiled coil</keyword>
<sequence length="877" mass="100303">MQENAKRQVQQIQELEDVFKNALEENKKLQDTLDARQQANDRQSQEREADRMKIIDLEKQIETLVKEKQRIQNLSESIQRRADEVERLFDTKTRECESLSEKLVEFDRTKNQLDDVKEKLGIMEKENINFTKEVVKLRENLEEKDKQLDRNSSEIESDRKEIQRLREELAEKAVEVRKIGELEKQNNELISQGKIDAETIATLQRDLVNGALVSNKVKQGLEKLGLDDNVLENSDFNVENVVEKLVKNPETFRTVKEIMLNVGRETTSSDMCVLCHRKEIFTVEKEIEINNETEVDLLNQTEEVVSSVSAQWKKQCDHLYTENSTLKTLNEQLEAENARQKVSMATSESQMGSLNSQYVALQVTNSQLITEKESLMKQMDIYKQRNESLRHDLLSLQAMLEQSNSEYDSSRSENKDLKTTIRDLKTENRDLRERLFSMEKDLKELEAESKSTKSDSMNLTNLRAEHSKLKEDFRNLFTQNDRTKQQYKTMQEQYRSMRNENGRLMLQNTELKGELSTRSDHATGMEIELAKVQQQCDMLIKANTDLDTDRQKLMDNVSQLLSQYHELIVMSQQDRQHYHEEEKCYTDKLNSLYRQKEQLEEKIMDYFKKMDNCVPKKKPFGSNLVKRVKKAGSDIMNRVPNRFQYRKSWIDDTRLTQSQLIMGSESGGNESDNSTEEPNSVSSDTTLLSRYSNSRQSLQRKPSDNCRESPLTRGGVRSSLQTTSPRRDEVNRANRNSLHMLDGASVGPDVTVAALGTAGSRRTVYLVDDSSKLPEATPSPSHSQSSAGGSSGGGGANCSTSGDNGTHQSTANPSTLLMYNRISNVIGGDVVSMGASSGTQMINSTTDKANHRDNGKKRPQGEDKDKEPAIWYEYGCV</sequence>
<dbReference type="Proteomes" id="UP000092461">
    <property type="component" value="Unassembled WGS sequence"/>
</dbReference>
<dbReference type="EMBL" id="AJWK01002468">
    <property type="status" value="NOT_ANNOTATED_CDS"/>
    <property type="molecule type" value="Genomic_DNA"/>
</dbReference>
<dbReference type="GO" id="GO:0005813">
    <property type="term" value="C:centrosome"/>
    <property type="evidence" value="ECO:0007669"/>
    <property type="project" value="TreeGrafter"/>
</dbReference>
<feature type="coiled-coil region" evidence="1">
    <location>
        <begin position="316"/>
        <end position="507"/>
    </location>
</feature>
<feature type="compositionally biased region" description="Polar residues" evidence="2">
    <location>
        <begin position="803"/>
        <end position="812"/>
    </location>
</feature>
<feature type="compositionally biased region" description="Basic and acidic residues" evidence="2">
    <location>
        <begin position="859"/>
        <end position="868"/>
    </location>
</feature>
<evidence type="ECO:0000313" key="4">
    <source>
        <dbReference type="Proteomes" id="UP000092461"/>
    </source>
</evidence>
<feature type="compositionally biased region" description="Low complexity" evidence="2">
    <location>
        <begin position="779"/>
        <end position="788"/>
    </location>
</feature>
<dbReference type="EnsemblMetazoa" id="LLOJ000642-RA">
    <property type="protein sequence ID" value="LLOJ000642-PA"/>
    <property type="gene ID" value="LLOJ000642"/>
</dbReference>
<keyword evidence="4" id="KW-1185">Reference proteome</keyword>
<feature type="coiled-coil region" evidence="1">
    <location>
        <begin position="582"/>
        <end position="609"/>
    </location>
</feature>
<feature type="region of interest" description="Disordered" evidence="2">
    <location>
        <begin position="663"/>
        <end position="730"/>
    </location>
</feature>
<feature type="region of interest" description="Disordered" evidence="2">
    <location>
        <begin position="837"/>
        <end position="869"/>
    </location>
</feature>
<organism evidence="3 4">
    <name type="scientific">Lutzomyia longipalpis</name>
    <name type="common">Sand fly</name>
    <dbReference type="NCBI Taxonomy" id="7200"/>
    <lineage>
        <taxon>Eukaryota</taxon>
        <taxon>Metazoa</taxon>
        <taxon>Ecdysozoa</taxon>
        <taxon>Arthropoda</taxon>
        <taxon>Hexapoda</taxon>
        <taxon>Insecta</taxon>
        <taxon>Pterygota</taxon>
        <taxon>Neoptera</taxon>
        <taxon>Endopterygota</taxon>
        <taxon>Diptera</taxon>
        <taxon>Nematocera</taxon>
        <taxon>Psychodoidea</taxon>
        <taxon>Psychodidae</taxon>
        <taxon>Lutzomyia</taxon>
        <taxon>Lutzomyia</taxon>
    </lineage>
</organism>
<dbReference type="PANTHER" id="PTHR18947">
    <property type="entry name" value="HOOK PROTEINS"/>
    <property type="match status" value="1"/>
</dbReference>
<feature type="region of interest" description="Disordered" evidence="2">
    <location>
        <begin position="29"/>
        <end position="50"/>
    </location>
</feature>
<dbReference type="EMBL" id="AJWK01002467">
    <property type="status" value="NOT_ANNOTATED_CDS"/>
    <property type="molecule type" value="Genomic_DNA"/>
</dbReference>
<dbReference type="GO" id="GO:0030705">
    <property type="term" value="P:cytoskeleton-dependent intracellular transport"/>
    <property type="evidence" value="ECO:0007669"/>
    <property type="project" value="TreeGrafter"/>
</dbReference>
<dbReference type="EMBL" id="AJWK01002466">
    <property type="status" value="NOT_ANNOTATED_CDS"/>
    <property type="molecule type" value="Genomic_DNA"/>
</dbReference>
<evidence type="ECO:0000256" key="2">
    <source>
        <dbReference type="SAM" id="MobiDB-lite"/>
    </source>
</evidence>
<dbReference type="GO" id="GO:0005737">
    <property type="term" value="C:cytoplasm"/>
    <property type="evidence" value="ECO:0007669"/>
    <property type="project" value="TreeGrafter"/>
</dbReference>
<dbReference type="VEuPathDB" id="VectorBase:LLONM1_011235"/>
<feature type="compositionally biased region" description="Polar residues" evidence="2">
    <location>
        <begin position="837"/>
        <end position="847"/>
    </location>
</feature>
<dbReference type="GO" id="GO:0051959">
    <property type="term" value="F:dynein light intermediate chain binding"/>
    <property type="evidence" value="ECO:0007669"/>
    <property type="project" value="TreeGrafter"/>
</dbReference>
<feature type="compositionally biased region" description="Polar residues" evidence="2">
    <location>
        <begin position="678"/>
        <end position="700"/>
    </location>
</feature>
<evidence type="ECO:0008006" key="5">
    <source>
        <dbReference type="Google" id="ProtNLM"/>
    </source>
</evidence>
<feature type="region of interest" description="Disordered" evidence="2">
    <location>
        <begin position="771"/>
        <end position="812"/>
    </location>
</feature>
<dbReference type="PANTHER" id="PTHR18947:SF28">
    <property type="entry name" value="GIRDIN, ISOFORM A"/>
    <property type="match status" value="1"/>
</dbReference>
<protein>
    <recommendedName>
        <fullName evidence="5">Girdin</fullName>
    </recommendedName>
</protein>
<dbReference type="GO" id="GO:0031122">
    <property type="term" value="P:cytoplasmic microtubule organization"/>
    <property type="evidence" value="ECO:0007669"/>
    <property type="project" value="TreeGrafter"/>
</dbReference>
<evidence type="ECO:0000256" key="1">
    <source>
        <dbReference type="SAM" id="Coils"/>
    </source>
</evidence>
<dbReference type="VEuPathDB" id="VectorBase:LLOJ000642"/>
<name>A0A1B0C9M0_LUTLO</name>
<proteinExistence type="predicted"/>
<accession>A0A1B0C9M0</accession>
<evidence type="ECO:0000313" key="3">
    <source>
        <dbReference type="EnsemblMetazoa" id="LLOJ000642-PA"/>
    </source>
</evidence>
<dbReference type="Gene3D" id="1.20.5.4090">
    <property type="match status" value="1"/>
</dbReference>